<gene>
    <name evidence="1" type="ORF">LMG7974_01428</name>
</gene>
<dbReference type="RefSeq" id="WP_229933216.1">
    <property type="nucleotide sequence ID" value="NZ_CAJHOF010000014.1"/>
</dbReference>
<comment type="caution">
    <text evidence="1">The sequence shown here is derived from an EMBL/GenBank/DDBJ whole genome shotgun (WGS) entry which is preliminary data.</text>
</comment>
<name>A0ABN7KCB0_9BACT</name>
<reference evidence="1 2" key="1">
    <citation type="submission" date="2020-11" db="EMBL/GenBank/DDBJ databases">
        <authorList>
            <person name="Peeters C."/>
        </authorList>
    </citation>
    <scope>NUCLEOTIDE SEQUENCE [LARGE SCALE GENOMIC DNA]</scope>
    <source>
        <strain evidence="1 2">LMG 7974</strain>
    </source>
</reference>
<evidence type="ECO:0000313" key="2">
    <source>
        <dbReference type="Proteomes" id="UP000789803"/>
    </source>
</evidence>
<keyword evidence="2" id="KW-1185">Reference proteome</keyword>
<sequence length="197" mass="23155">MNEESIVFPLIYPSEKYNYSAISYALYEQFDCVISEFAYKSDCKFNQRFIDFVAFNENLSIAMEVKRIDLEYDKNLRNNTLNIISNGFLQLYDMQKTKSIRFSYDFKILFVICPIWVKKSKKSLDKLKTDNTNLPKKLLDNIATWLDGRRNSSVLCATLDMRECIYGDKILPFEGENIPYIMLFAIVLGNKNIKNKY</sequence>
<evidence type="ECO:0000313" key="1">
    <source>
        <dbReference type="EMBL" id="CAD7289267.1"/>
    </source>
</evidence>
<protein>
    <submittedName>
        <fullName evidence="1">Uncharacterized protein</fullName>
    </submittedName>
</protein>
<organism evidence="1 2">
    <name type="scientific">Campylobacter majalis</name>
    <dbReference type="NCBI Taxonomy" id="2790656"/>
    <lineage>
        <taxon>Bacteria</taxon>
        <taxon>Pseudomonadati</taxon>
        <taxon>Campylobacterota</taxon>
        <taxon>Epsilonproteobacteria</taxon>
        <taxon>Campylobacterales</taxon>
        <taxon>Campylobacteraceae</taxon>
        <taxon>Campylobacter</taxon>
    </lineage>
</organism>
<dbReference type="Proteomes" id="UP000789803">
    <property type="component" value="Unassembled WGS sequence"/>
</dbReference>
<proteinExistence type="predicted"/>
<accession>A0ABN7KCB0</accession>
<dbReference type="EMBL" id="CAJHOF010000014">
    <property type="protein sequence ID" value="CAD7289267.1"/>
    <property type="molecule type" value="Genomic_DNA"/>
</dbReference>